<dbReference type="AlphaFoldDB" id="A0A409VHC6"/>
<protein>
    <submittedName>
        <fullName evidence="1">Uncharacterized protein</fullName>
    </submittedName>
</protein>
<dbReference type="EMBL" id="NHYE01005648">
    <property type="protein sequence ID" value="PPQ65674.1"/>
    <property type="molecule type" value="Genomic_DNA"/>
</dbReference>
<dbReference type="Proteomes" id="UP000284706">
    <property type="component" value="Unassembled WGS sequence"/>
</dbReference>
<dbReference type="OrthoDB" id="3258172at2759"/>
<evidence type="ECO:0000313" key="1">
    <source>
        <dbReference type="EMBL" id="PPQ65674.1"/>
    </source>
</evidence>
<proteinExistence type="predicted"/>
<dbReference type="InParanoid" id="A0A409VHC6"/>
<organism evidence="1 2">
    <name type="scientific">Gymnopilus dilepis</name>
    <dbReference type="NCBI Taxonomy" id="231916"/>
    <lineage>
        <taxon>Eukaryota</taxon>
        <taxon>Fungi</taxon>
        <taxon>Dikarya</taxon>
        <taxon>Basidiomycota</taxon>
        <taxon>Agaricomycotina</taxon>
        <taxon>Agaricomycetes</taxon>
        <taxon>Agaricomycetidae</taxon>
        <taxon>Agaricales</taxon>
        <taxon>Agaricineae</taxon>
        <taxon>Hymenogastraceae</taxon>
        <taxon>Gymnopilus</taxon>
    </lineage>
</organism>
<gene>
    <name evidence="1" type="ORF">CVT26_000306</name>
</gene>
<sequence>MPQQTDSATRTRICRVGDFEAGQKLRLAGRVLSYDVKTGLIILVDEKHGLLVDVILSLDQNQSRLWATERLSTVIAMPLTIPAVPSYAPPIEIDQNLVLRAILLVPSPDLDLNLWNAVLMEEENEDRQPLTRVE</sequence>
<keyword evidence="2" id="KW-1185">Reference proteome</keyword>
<evidence type="ECO:0000313" key="2">
    <source>
        <dbReference type="Proteomes" id="UP000284706"/>
    </source>
</evidence>
<comment type="caution">
    <text evidence="1">The sequence shown here is derived from an EMBL/GenBank/DDBJ whole genome shotgun (WGS) entry which is preliminary data.</text>
</comment>
<accession>A0A409VHC6</accession>
<name>A0A409VHC6_9AGAR</name>
<reference evidence="1 2" key="1">
    <citation type="journal article" date="2018" name="Evol. Lett.">
        <title>Horizontal gene cluster transfer increased hallucinogenic mushroom diversity.</title>
        <authorList>
            <person name="Reynolds H.T."/>
            <person name="Vijayakumar V."/>
            <person name="Gluck-Thaler E."/>
            <person name="Korotkin H.B."/>
            <person name="Matheny P.B."/>
            <person name="Slot J.C."/>
        </authorList>
    </citation>
    <scope>NUCLEOTIDE SEQUENCE [LARGE SCALE GENOMIC DNA]</scope>
    <source>
        <strain evidence="1 2">SRW20</strain>
    </source>
</reference>